<evidence type="ECO:0000313" key="2">
    <source>
        <dbReference type="EMBL" id="KAJ7672879.1"/>
    </source>
</evidence>
<evidence type="ECO:0000313" key="3">
    <source>
        <dbReference type="Proteomes" id="UP001221757"/>
    </source>
</evidence>
<dbReference type="EMBL" id="JARKIE010000165">
    <property type="protein sequence ID" value="KAJ7672879.1"/>
    <property type="molecule type" value="Genomic_DNA"/>
</dbReference>
<keyword evidence="3" id="KW-1185">Reference proteome</keyword>
<feature type="region of interest" description="Disordered" evidence="1">
    <location>
        <begin position="250"/>
        <end position="292"/>
    </location>
</feature>
<organism evidence="2 3">
    <name type="scientific">Mycena rosella</name>
    <name type="common">Pink bonnet</name>
    <name type="synonym">Agaricus rosellus</name>
    <dbReference type="NCBI Taxonomy" id="1033263"/>
    <lineage>
        <taxon>Eukaryota</taxon>
        <taxon>Fungi</taxon>
        <taxon>Dikarya</taxon>
        <taxon>Basidiomycota</taxon>
        <taxon>Agaricomycotina</taxon>
        <taxon>Agaricomycetes</taxon>
        <taxon>Agaricomycetidae</taxon>
        <taxon>Agaricales</taxon>
        <taxon>Marasmiineae</taxon>
        <taxon>Mycenaceae</taxon>
        <taxon>Mycena</taxon>
    </lineage>
</organism>
<evidence type="ECO:0000256" key="1">
    <source>
        <dbReference type="SAM" id="MobiDB-lite"/>
    </source>
</evidence>
<reference evidence="2" key="1">
    <citation type="submission" date="2023-03" db="EMBL/GenBank/DDBJ databases">
        <title>Massive genome expansion in bonnet fungi (Mycena s.s.) driven by repeated elements and novel gene families across ecological guilds.</title>
        <authorList>
            <consortium name="Lawrence Berkeley National Laboratory"/>
            <person name="Harder C.B."/>
            <person name="Miyauchi S."/>
            <person name="Viragh M."/>
            <person name="Kuo A."/>
            <person name="Thoen E."/>
            <person name="Andreopoulos B."/>
            <person name="Lu D."/>
            <person name="Skrede I."/>
            <person name="Drula E."/>
            <person name="Henrissat B."/>
            <person name="Morin E."/>
            <person name="Kohler A."/>
            <person name="Barry K."/>
            <person name="LaButti K."/>
            <person name="Morin E."/>
            <person name="Salamov A."/>
            <person name="Lipzen A."/>
            <person name="Mereny Z."/>
            <person name="Hegedus B."/>
            <person name="Baldrian P."/>
            <person name="Stursova M."/>
            <person name="Weitz H."/>
            <person name="Taylor A."/>
            <person name="Grigoriev I.V."/>
            <person name="Nagy L.G."/>
            <person name="Martin F."/>
            <person name="Kauserud H."/>
        </authorList>
    </citation>
    <scope>NUCLEOTIDE SEQUENCE</scope>
    <source>
        <strain evidence="2">CBHHK067</strain>
    </source>
</reference>
<gene>
    <name evidence="2" type="ORF">B0H17DRAFT_1083704</name>
</gene>
<dbReference type="Proteomes" id="UP001221757">
    <property type="component" value="Unassembled WGS sequence"/>
</dbReference>
<comment type="caution">
    <text evidence="2">The sequence shown here is derived from an EMBL/GenBank/DDBJ whole genome shotgun (WGS) entry which is preliminary data.</text>
</comment>
<name>A0AAD7D131_MYCRO</name>
<sequence length="292" mass="32112">MATISAPDTGEHSSPAMLSQPMDYYDDEPDDEWKKNRKQIIEDGFKPMIQEAKDRLERKMQSLRALVDTGGLGEAEEEAERAFILEEFQSEGTAIRALAKEEFQHALARERLQRRLRRDLPPPIPAPTSPRSHQSLRLDLEQEQAATLKAATSKGGVLQNDAMNVEAAFRNLIDPSSSPSDEHSNWTPISETAPELHEEQQEAGDPGKTGGMGTEAGALTIKITRLPAEPAVNGNVWVKASDAARQHDLAVRQRANSRTEGARTVSAPPPPAVKWVSASDAARRGTQRRIES</sequence>
<feature type="region of interest" description="Disordered" evidence="1">
    <location>
        <begin position="194"/>
        <end position="216"/>
    </location>
</feature>
<feature type="region of interest" description="Disordered" evidence="1">
    <location>
        <begin position="1"/>
        <end position="31"/>
    </location>
</feature>
<protein>
    <submittedName>
        <fullName evidence="2">Uncharacterized protein</fullName>
    </submittedName>
</protein>
<accession>A0AAD7D131</accession>
<dbReference type="AlphaFoldDB" id="A0AAD7D131"/>
<proteinExistence type="predicted"/>